<dbReference type="Pfam" id="PF13732">
    <property type="entry name" value="DrrA1-3_C"/>
    <property type="match status" value="1"/>
</dbReference>
<dbReference type="SMART" id="SM00382">
    <property type="entry name" value="AAA"/>
    <property type="match status" value="1"/>
</dbReference>
<evidence type="ECO:0000259" key="4">
    <source>
        <dbReference type="PROSITE" id="PS50893"/>
    </source>
</evidence>
<dbReference type="PANTHER" id="PTHR43582:SF2">
    <property type="entry name" value="LINEARMYCIN RESISTANCE ATP-BINDING PROTEIN LNRL"/>
    <property type="match status" value="1"/>
</dbReference>
<protein>
    <submittedName>
        <fullName evidence="5">Daunorubicin resistance protein DrrA family ABC transporter ATP-binding protein</fullName>
    </submittedName>
</protein>
<evidence type="ECO:0000256" key="3">
    <source>
        <dbReference type="ARBA" id="ARBA00022840"/>
    </source>
</evidence>
<dbReference type="Proteomes" id="UP000647860">
    <property type="component" value="Unassembled WGS sequence"/>
</dbReference>
<gene>
    <name evidence="5" type="ORF">Vgi01_26380</name>
</gene>
<keyword evidence="3 5" id="KW-0067">ATP-binding</keyword>
<dbReference type="InterPro" id="IPR027417">
    <property type="entry name" value="P-loop_NTPase"/>
</dbReference>
<keyword evidence="1" id="KW-0813">Transport</keyword>
<dbReference type="Pfam" id="PF00005">
    <property type="entry name" value="ABC_tran"/>
    <property type="match status" value="1"/>
</dbReference>
<feature type="domain" description="ABC transporter" evidence="4">
    <location>
        <begin position="7"/>
        <end position="237"/>
    </location>
</feature>
<evidence type="ECO:0000256" key="2">
    <source>
        <dbReference type="ARBA" id="ARBA00022741"/>
    </source>
</evidence>
<evidence type="ECO:0000256" key="1">
    <source>
        <dbReference type="ARBA" id="ARBA00022448"/>
    </source>
</evidence>
<dbReference type="RefSeq" id="WP_204291190.1">
    <property type="nucleotide sequence ID" value="NZ_BAAAGZ010000008.1"/>
</dbReference>
<name>A0ABQ4IDH0_9ACTN</name>
<dbReference type="PROSITE" id="PS50893">
    <property type="entry name" value="ABC_TRANSPORTER_2"/>
    <property type="match status" value="1"/>
</dbReference>
<comment type="caution">
    <text evidence="5">The sequence shown here is derived from an EMBL/GenBank/DDBJ whole genome shotgun (WGS) entry which is preliminary data.</text>
</comment>
<dbReference type="InterPro" id="IPR003593">
    <property type="entry name" value="AAA+_ATPase"/>
</dbReference>
<reference evidence="5 6" key="1">
    <citation type="submission" date="2021-01" db="EMBL/GenBank/DDBJ databases">
        <title>Whole genome shotgun sequence of Verrucosispora gifhornensis NBRC 16317.</title>
        <authorList>
            <person name="Komaki H."/>
            <person name="Tamura T."/>
        </authorList>
    </citation>
    <scope>NUCLEOTIDE SEQUENCE [LARGE SCALE GENOMIC DNA]</scope>
    <source>
        <strain evidence="5 6">NBRC 16317</strain>
    </source>
</reference>
<dbReference type="SUPFAM" id="SSF52540">
    <property type="entry name" value="P-loop containing nucleoside triphosphate hydrolases"/>
    <property type="match status" value="1"/>
</dbReference>
<keyword evidence="6" id="KW-1185">Reference proteome</keyword>
<organism evidence="5 6">
    <name type="scientific">Micromonospora gifhornensis</name>
    <dbReference type="NCBI Taxonomy" id="84594"/>
    <lineage>
        <taxon>Bacteria</taxon>
        <taxon>Bacillati</taxon>
        <taxon>Actinomycetota</taxon>
        <taxon>Actinomycetes</taxon>
        <taxon>Micromonosporales</taxon>
        <taxon>Micromonosporaceae</taxon>
        <taxon>Micromonospora</taxon>
    </lineage>
</organism>
<dbReference type="InterPro" id="IPR003439">
    <property type="entry name" value="ABC_transporter-like_ATP-bd"/>
</dbReference>
<dbReference type="PANTHER" id="PTHR43582">
    <property type="entry name" value="LINEARMYCIN RESISTANCE ATP-BINDING PROTEIN LNRL"/>
    <property type="match status" value="1"/>
</dbReference>
<dbReference type="Gene3D" id="3.40.50.300">
    <property type="entry name" value="P-loop containing nucleotide triphosphate hydrolases"/>
    <property type="match status" value="1"/>
</dbReference>
<dbReference type="InterPro" id="IPR025302">
    <property type="entry name" value="DrrA1/2-like_C"/>
</dbReference>
<dbReference type="EMBL" id="BOPA01000018">
    <property type="protein sequence ID" value="GIJ15954.1"/>
    <property type="molecule type" value="Genomic_DNA"/>
</dbReference>
<accession>A0ABQ4IDH0</accession>
<evidence type="ECO:0000313" key="5">
    <source>
        <dbReference type="EMBL" id="GIJ15954.1"/>
    </source>
</evidence>
<sequence>MTTDPIVQAVALTKIYENRRALDGLALRVQPGSRFVVLGHNGAGKSTLLEIIATLRVPTSGSVRVGGFDTVRQPREAGRLIGLAPQSNALDPLATPTEVLDFQAVALGLGRRQRTRRTRDLLDLFGLGEHRASRVATLSGGTRRKLDLAVALVAEPRLVILDEPTTGLDPLARIDFWAELTRLNSDGTTLLISTQDLHEADVLATDIAVLREGRVVAEGTPATLKQRVGTRTLTLDLSTDAASTALVSSSRVGFLADDDHANRVRLGISDDPAALRDALAEIRGVAGEITGLHLSEPSLDDVFVALAAR</sequence>
<keyword evidence="2" id="KW-0547">Nucleotide-binding</keyword>
<proteinExistence type="predicted"/>
<evidence type="ECO:0000313" key="6">
    <source>
        <dbReference type="Proteomes" id="UP000647860"/>
    </source>
</evidence>
<dbReference type="GO" id="GO:0005524">
    <property type="term" value="F:ATP binding"/>
    <property type="evidence" value="ECO:0007669"/>
    <property type="project" value="UniProtKB-KW"/>
</dbReference>